<dbReference type="STRING" id="1193181.BN10_130058"/>
<dbReference type="Gene3D" id="1.10.287.1040">
    <property type="entry name" value="Exonuclease VII, small subunit"/>
    <property type="match status" value="1"/>
</dbReference>
<dbReference type="NCBIfam" id="NF002139">
    <property type="entry name" value="PRK00977.1-3"/>
    <property type="match status" value="1"/>
</dbReference>
<dbReference type="NCBIfam" id="TIGR01280">
    <property type="entry name" value="xseB"/>
    <property type="match status" value="1"/>
</dbReference>
<evidence type="ECO:0000313" key="9">
    <source>
        <dbReference type="Proteomes" id="UP000013167"/>
    </source>
</evidence>
<dbReference type="HOGENOM" id="CLU_145918_0_2_11"/>
<dbReference type="GO" id="GO:0009318">
    <property type="term" value="C:exodeoxyribonuclease VII complex"/>
    <property type="evidence" value="ECO:0007669"/>
    <property type="project" value="UniProtKB-UniRule"/>
</dbReference>
<feature type="region of interest" description="Disordered" evidence="7">
    <location>
        <begin position="1"/>
        <end position="20"/>
    </location>
</feature>
<organism evidence="8 9">
    <name type="scientific">Phycicoccus elongatus Lp2</name>
    <dbReference type="NCBI Taxonomy" id="1193181"/>
    <lineage>
        <taxon>Bacteria</taxon>
        <taxon>Bacillati</taxon>
        <taxon>Actinomycetota</taxon>
        <taxon>Actinomycetes</taxon>
        <taxon>Micrococcales</taxon>
        <taxon>Intrasporangiaceae</taxon>
        <taxon>Phycicoccus</taxon>
    </lineage>
</organism>
<dbReference type="RefSeq" id="WP_010849301.1">
    <property type="nucleotide sequence ID" value="NZ_HF570956.1"/>
</dbReference>
<comment type="similarity">
    <text evidence="1">Belongs to the XseB family.</text>
</comment>
<keyword evidence="4 8" id="KW-0378">Hydrolase</keyword>
<dbReference type="InterPro" id="IPR037004">
    <property type="entry name" value="Exonuc_VII_ssu_sf"/>
</dbReference>
<keyword evidence="5" id="KW-0269">Exonuclease</keyword>
<dbReference type="InterPro" id="IPR003761">
    <property type="entry name" value="Exonuc_VII_S"/>
</dbReference>
<keyword evidence="2" id="KW-0963">Cytoplasm</keyword>
<keyword evidence="9" id="KW-1185">Reference proteome</keyword>
<evidence type="ECO:0000256" key="3">
    <source>
        <dbReference type="ARBA" id="ARBA00022722"/>
    </source>
</evidence>
<keyword evidence="3" id="KW-0540">Nuclease</keyword>
<accession>N0E2B3</accession>
<comment type="caution">
    <text evidence="8">The sequence shown here is derived from an EMBL/GenBank/DDBJ whole genome shotgun (WGS) entry which is preliminary data.</text>
</comment>
<sequence>MAKDKSAPPAEVEDPNADVADLSYEAARDELTSIVATLESGQVGLEESMTLWARGEVLAAHCEGWLDAAEAKLKA</sequence>
<dbReference type="GO" id="GO:0008855">
    <property type="term" value="F:exodeoxyribonuclease VII activity"/>
    <property type="evidence" value="ECO:0007669"/>
    <property type="project" value="UniProtKB-UniRule"/>
</dbReference>
<evidence type="ECO:0000256" key="2">
    <source>
        <dbReference type="ARBA" id="ARBA00022490"/>
    </source>
</evidence>
<evidence type="ECO:0000256" key="6">
    <source>
        <dbReference type="NCBIfam" id="TIGR01280"/>
    </source>
</evidence>
<name>N0E2B3_9MICO</name>
<evidence type="ECO:0000256" key="5">
    <source>
        <dbReference type="ARBA" id="ARBA00022839"/>
    </source>
</evidence>
<protein>
    <recommendedName>
        <fullName evidence="6">Exodeoxyribonuclease VII small subunit</fullName>
        <ecNumber evidence="6">3.1.11.6</ecNumber>
    </recommendedName>
</protein>
<dbReference type="eggNOG" id="COG1722">
    <property type="taxonomic scope" value="Bacteria"/>
</dbReference>
<reference evidence="8 9" key="1">
    <citation type="journal article" date="2013" name="ISME J.">
        <title>A metabolic model for members of the genus Tetrasphaera involved in enhanced biological phosphorus removal.</title>
        <authorList>
            <person name="Kristiansen R."/>
            <person name="Nguyen H.T.T."/>
            <person name="Saunders A.M."/>
            <person name="Nielsen J.L."/>
            <person name="Wimmer R."/>
            <person name="Le V.Q."/>
            <person name="McIlroy S.J."/>
            <person name="Petrovski S."/>
            <person name="Seviour R.J."/>
            <person name="Calteau A."/>
            <person name="Nielsen K.L."/>
            <person name="Nielsen P.H."/>
        </authorList>
    </citation>
    <scope>NUCLEOTIDE SEQUENCE [LARGE SCALE GENOMIC DNA]</scope>
    <source>
        <strain evidence="8 9">Lp2</strain>
    </source>
</reference>
<evidence type="ECO:0000256" key="7">
    <source>
        <dbReference type="SAM" id="MobiDB-lite"/>
    </source>
</evidence>
<dbReference type="AlphaFoldDB" id="N0E2B3"/>
<dbReference type="Pfam" id="PF02609">
    <property type="entry name" value="Exonuc_VII_S"/>
    <property type="match status" value="1"/>
</dbReference>
<proteinExistence type="inferred from homology"/>
<dbReference type="Proteomes" id="UP000013167">
    <property type="component" value="Unassembled WGS sequence"/>
</dbReference>
<evidence type="ECO:0000256" key="1">
    <source>
        <dbReference type="ARBA" id="ARBA00009998"/>
    </source>
</evidence>
<dbReference type="PANTHER" id="PTHR34137:SF1">
    <property type="entry name" value="EXODEOXYRIBONUCLEASE 7 SMALL SUBUNIT"/>
    <property type="match status" value="1"/>
</dbReference>
<dbReference type="GO" id="GO:0006308">
    <property type="term" value="P:DNA catabolic process"/>
    <property type="evidence" value="ECO:0007669"/>
    <property type="project" value="UniProtKB-UniRule"/>
</dbReference>
<dbReference type="SUPFAM" id="SSF116842">
    <property type="entry name" value="XseB-like"/>
    <property type="match status" value="1"/>
</dbReference>
<dbReference type="EMBL" id="CAIZ01000035">
    <property type="protein sequence ID" value="CCH69044.1"/>
    <property type="molecule type" value="Genomic_DNA"/>
</dbReference>
<evidence type="ECO:0000256" key="4">
    <source>
        <dbReference type="ARBA" id="ARBA00022801"/>
    </source>
</evidence>
<gene>
    <name evidence="8" type="primary">xseB</name>
    <name evidence="8" type="ORF">BN10_130058</name>
</gene>
<evidence type="ECO:0000313" key="8">
    <source>
        <dbReference type="EMBL" id="CCH69044.1"/>
    </source>
</evidence>
<dbReference type="GO" id="GO:0005829">
    <property type="term" value="C:cytosol"/>
    <property type="evidence" value="ECO:0007669"/>
    <property type="project" value="TreeGrafter"/>
</dbReference>
<dbReference type="PANTHER" id="PTHR34137">
    <property type="entry name" value="EXODEOXYRIBONUCLEASE 7 SMALL SUBUNIT"/>
    <property type="match status" value="1"/>
</dbReference>
<dbReference type="EC" id="3.1.11.6" evidence="6"/>